<sequence length="452" mass="49441">MPSPPLSHRARKQLDASADSPLLKALGRTFGNPRSDDNPDGVINAGLAENSLLHDWLTEFWERPGTLKLEHTDLTYGKSIFGSDRIFVALGQLYKTYFHPHEPVEPPHIVTSNGLSPLISRLAAVTSDVGDEWIVPAPWYNGFKQDLQGTSQVGIASVAVPAGAHGTVGEVEALEQEMERRQGDSSAPKVTAVLVTSPHNPLGFCYARDVLIEYCKFAERWNLYLVVDEIYALSVFDTDDCPDALPFTSILAIDVAAEAGCDLSRIIQLGGASKDFGCNGLRAGTAVVQHNADIMSALSVTALEIRMGSPTDALWSALLTSPELPTYLSLNKAALGRAYSYLTAWLRAHGLPYTPAHAGHFVLVDWREHVNQVEVADEARGGRFAKEVAFLDRIVDAGVYLGPGFSYACPEPGFFRMTFSIRRYELEIALERLEKLVGLEAKARELSRVYPS</sequence>
<evidence type="ECO:0000313" key="4">
    <source>
        <dbReference type="Proteomes" id="UP000053890"/>
    </source>
</evidence>
<dbReference type="GeneID" id="28977625"/>
<dbReference type="Gene3D" id="3.90.1150.10">
    <property type="entry name" value="Aspartate Aminotransferase, domain 1"/>
    <property type="match status" value="1"/>
</dbReference>
<proteinExistence type="predicted"/>
<organism evidence="3 4">
    <name type="scientific">Rhodotorula graminis (strain WP1)</name>
    <dbReference type="NCBI Taxonomy" id="578459"/>
    <lineage>
        <taxon>Eukaryota</taxon>
        <taxon>Fungi</taxon>
        <taxon>Dikarya</taxon>
        <taxon>Basidiomycota</taxon>
        <taxon>Pucciniomycotina</taxon>
        <taxon>Microbotryomycetes</taxon>
        <taxon>Sporidiobolales</taxon>
        <taxon>Sporidiobolaceae</taxon>
        <taxon>Rhodotorula</taxon>
    </lineage>
</organism>
<dbReference type="InterPro" id="IPR050478">
    <property type="entry name" value="Ethylene_sulfur-biosynth"/>
</dbReference>
<accession>A0A194S1A0</accession>
<dbReference type="Pfam" id="PF00155">
    <property type="entry name" value="Aminotran_1_2"/>
    <property type="match status" value="1"/>
</dbReference>
<dbReference type="GO" id="GO:0006520">
    <property type="term" value="P:amino acid metabolic process"/>
    <property type="evidence" value="ECO:0007669"/>
    <property type="project" value="TreeGrafter"/>
</dbReference>
<protein>
    <recommendedName>
        <fullName evidence="2">Aminotransferase class I/classII large domain-containing protein</fullName>
    </recommendedName>
</protein>
<dbReference type="SUPFAM" id="SSF53383">
    <property type="entry name" value="PLP-dependent transferases"/>
    <property type="match status" value="1"/>
</dbReference>
<dbReference type="RefSeq" id="XP_018270369.1">
    <property type="nucleotide sequence ID" value="XM_018417177.1"/>
</dbReference>
<reference evidence="3 4" key="1">
    <citation type="journal article" date="2015" name="Front. Microbiol.">
        <title>Genome sequence of the plant growth promoting endophytic yeast Rhodotorula graminis WP1.</title>
        <authorList>
            <person name="Firrincieli A."/>
            <person name="Otillar R."/>
            <person name="Salamov A."/>
            <person name="Schmutz J."/>
            <person name="Khan Z."/>
            <person name="Redman R.S."/>
            <person name="Fleck N.D."/>
            <person name="Lindquist E."/>
            <person name="Grigoriev I.V."/>
            <person name="Doty S.L."/>
        </authorList>
    </citation>
    <scope>NUCLEOTIDE SEQUENCE [LARGE SCALE GENOMIC DNA]</scope>
    <source>
        <strain evidence="3 4">WP1</strain>
    </source>
</reference>
<dbReference type="EMBL" id="KQ474080">
    <property type="protein sequence ID" value="KPV74320.1"/>
    <property type="molecule type" value="Genomic_DNA"/>
</dbReference>
<keyword evidence="4" id="KW-1185">Reference proteome</keyword>
<gene>
    <name evidence="3" type="ORF">RHOBADRAFT_54161</name>
</gene>
<dbReference type="OMA" id="TGWYRIT"/>
<evidence type="ECO:0000256" key="1">
    <source>
        <dbReference type="ARBA" id="ARBA00022898"/>
    </source>
</evidence>
<dbReference type="InterPro" id="IPR004839">
    <property type="entry name" value="Aminotransferase_I/II_large"/>
</dbReference>
<dbReference type="InterPro" id="IPR015422">
    <property type="entry name" value="PyrdxlP-dep_Trfase_small"/>
</dbReference>
<dbReference type="STRING" id="578459.A0A194S1A0"/>
<dbReference type="InterPro" id="IPR015421">
    <property type="entry name" value="PyrdxlP-dep_Trfase_major"/>
</dbReference>
<dbReference type="Proteomes" id="UP000053890">
    <property type="component" value="Unassembled WGS sequence"/>
</dbReference>
<dbReference type="CDD" id="cd00609">
    <property type="entry name" value="AAT_like"/>
    <property type="match status" value="1"/>
</dbReference>
<dbReference type="InterPro" id="IPR015424">
    <property type="entry name" value="PyrdxlP-dep_Trfase"/>
</dbReference>
<dbReference type="PANTHER" id="PTHR43795:SF39">
    <property type="entry name" value="AMINOTRANSFERASE CLASS I_CLASSII DOMAIN-CONTAINING PROTEIN"/>
    <property type="match status" value="1"/>
</dbReference>
<evidence type="ECO:0000259" key="2">
    <source>
        <dbReference type="Pfam" id="PF00155"/>
    </source>
</evidence>
<dbReference type="GO" id="GO:0030170">
    <property type="term" value="F:pyridoxal phosphate binding"/>
    <property type="evidence" value="ECO:0007669"/>
    <property type="project" value="InterPro"/>
</dbReference>
<keyword evidence="1" id="KW-0663">Pyridoxal phosphate</keyword>
<dbReference type="PRINTS" id="PR00753">
    <property type="entry name" value="ACCSYNTHASE"/>
</dbReference>
<dbReference type="PANTHER" id="PTHR43795">
    <property type="entry name" value="BIFUNCTIONAL ASPARTATE AMINOTRANSFERASE AND GLUTAMATE/ASPARTATE-PREPHENATE AMINOTRANSFERASE-RELATED"/>
    <property type="match status" value="1"/>
</dbReference>
<evidence type="ECO:0000313" key="3">
    <source>
        <dbReference type="EMBL" id="KPV74320.1"/>
    </source>
</evidence>
<dbReference type="OrthoDB" id="7042322at2759"/>
<feature type="domain" description="Aminotransferase class I/classII large" evidence="2">
    <location>
        <begin position="91"/>
        <end position="433"/>
    </location>
</feature>
<dbReference type="Gene3D" id="3.40.640.10">
    <property type="entry name" value="Type I PLP-dependent aspartate aminotransferase-like (Major domain)"/>
    <property type="match status" value="1"/>
</dbReference>
<dbReference type="GO" id="GO:0008483">
    <property type="term" value="F:transaminase activity"/>
    <property type="evidence" value="ECO:0007669"/>
    <property type="project" value="TreeGrafter"/>
</dbReference>
<dbReference type="AlphaFoldDB" id="A0A194S1A0"/>
<name>A0A194S1A0_RHOGW</name>